<dbReference type="Pfam" id="PF12682">
    <property type="entry name" value="Flavodoxin_4"/>
    <property type="match status" value="1"/>
</dbReference>
<name>A0ABU8LWR6_9MICO</name>
<feature type="signal peptide" evidence="2">
    <location>
        <begin position="1"/>
        <end position="23"/>
    </location>
</feature>
<keyword evidence="5" id="KW-1185">Reference proteome</keyword>
<evidence type="ECO:0000256" key="2">
    <source>
        <dbReference type="SAM" id="SignalP"/>
    </source>
</evidence>
<dbReference type="PANTHER" id="PTHR39201:SF1">
    <property type="entry name" value="FLAVODOXIN-LIKE DOMAIN-CONTAINING PROTEIN"/>
    <property type="match status" value="1"/>
</dbReference>
<organism evidence="4 5">
    <name type="scientific">Microbacterium marmarense</name>
    <dbReference type="NCBI Taxonomy" id="3122051"/>
    <lineage>
        <taxon>Bacteria</taxon>
        <taxon>Bacillati</taxon>
        <taxon>Actinomycetota</taxon>
        <taxon>Actinomycetes</taxon>
        <taxon>Micrococcales</taxon>
        <taxon>Microbacteriaceae</taxon>
        <taxon>Microbacterium</taxon>
    </lineage>
</organism>
<dbReference type="InterPro" id="IPR029039">
    <property type="entry name" value="Flavoprotein-like_sf"/>
</dbReference>
<feature type="chain" id="PRO_5045884551" evidence="2">
    <location>
        <begin position="24"/>
        <end position="221"/>
    </location>
</feature>
<evidence type="ECO:0000259" key="3">
    <source>
        <dbReference type="Pfam" id="PF12682"/>
    </source>
</evidence>
<feature type="domain" description="Flavodoxin-like" evidence="3">
    <location>
        <begin position="75"/>
        <end position="206"/>
    </location>
</feature>
<dbReference type="RefSeq" id="WP_337338552.1">
    <property type="nucleotide sequence ID" value="NZ_JBBDGL010000003.1"/>
</dbReference>
<dbReference type="PANTHER" id="PTHR39201">
    <property type="entry name" value="EXPORTED PROTEIN-RELATED"/>
    <property type="match status" value="1"/>
</dbReference>
<dbReference type="Proteomes" id="UP001368654">
    <property type="component" value="Unassembled WGS sequence"/>
</dbReference>
<dbReference type="InterPro" id="IPR008254">
    <property type="entry name" value="Flavodoxin/NO_synth"/>
</dbReference>
<reference evidence="4 5" key="1">
    <citation type="submission" date="2024-02" db="EMBL/GenBank/DDBJ databases">
        <authorList>
            <person name="Saticioglu I.B."/>
        </authorList>
    </citation>
    <scope>NUCLEOTIDE SEQUENCE [LARGE SCALE GENOMIC DNA]</scope>
    <source>
        <strain evidence="4 5">Mu-86</strain>
    </source>
</reference>
<dbReference type="SUPFAM" id="SSF52218">
    <property type="entry name" value="Flavoproteins"/>
    <property type="match status" value="1"/>
</dbReference>
<accession>A0ABU8LWR6</accession>
<sequence length="221" mass="23848">MDRRQFLVRSLSVVSVAAVGVLAACTPTREDSMPSETETPAAAPTTPAQPRRVLVAYFSRPGENYYYGGRVTLETGNTEVVADMIAAAASVDVYRIEAADPYPEDYEETVARNVREEDSDARPAIAGTLPGVGQYDTILLGSPVWNVQTPMIMRTFVESVDLAGKTVHPFVTYAVSGIGRVEDDYTRLCPDSTLGESLAVQGEEATQAGPDVEAWLKRIGL</sequence>
<comment type="caution">
    <text evidence="4">The sequence shown here is derived from an EMBL/GenBank/DDBJ whole genome shotgun (WGS) entry which is preliminary data.</text>
</comment>
<protein>
    <submittedName>
        <fullName evidence="4">Flavodoxin</fullName>
    </submittedName>
</protein>
<evidence type="ECO:0000313" key="4">
    <source>
        <dbReference type="EMBL" id="MEJ1156115.1"/>
    </source>
</evidence>
<dbReference type="Gene3D" id="3.40.50.360">
    <property type="match status" value="1"/>
</dbReference>
<proteinExistence type="predicted"/>
<evidence type="ECO:0000313" key="5">
    <source>
        <dbReference type="Proteomes" id="UP001368654"/>
    </source>
</evidence>
<evidence type="ECO:0000256" key="1">
    <source>
        <dbReference type="SAM" id="MobiDB-lite"/>
    </source>
</evidence>
<gene>
    <name evidence="4" type="ORF">WDU96_10960</name>
</gene>
<dbReference type="PROSITE" id="PS51257">
    <property type="entry name" value="PROKAR_LIPOPROTEIN"/>
    <property type="match status" value="1"/>
</dbReference>
<feature type="region of interest" description="Disordered" evidence="1">
    <location>
        <begin position="28"/>
        <end position="47"/>
    </location>
</feature>
<dbReference type="EMBL" id="JBBDGL010000003">
    <property type="protein sequence ID" value="MEJ1156115.1"/>
    <property type="molecule type" value="Genomic_DNA"/>
</dbReference>
<keyword evidence="2" id="KW-0732">Signal</keyword>
<feature type="compositionally biased region" description="Low complexity" evidence="1">
    <location>
        <begin position="34"/>
        <end position="47"/>
    </location>
</feature>